<protein>
    <recommendedName>
        <fullName evidence="5">THAP-type domain-containing protein</fullName>
    </recommendedName>
</protein>
<dbReference type="Pfam" id="PF05485">
    <property type="entry name" value="THAP"/>
    <property type="match status" value="1"/>
</dbReference>
<evidence type="ECO:0000313" key="7">
    <source>
        <dbReference type="Proteomes" id="UP000472262"/>
    </source>
</evidence>
<accession>A0A672P6B4</accession>
<sequence>QPDFVPSCGKTQSLRRLPSDPSVRKEWMNFIFNEDPDRISKNLVLCSLHFSTDLFTNTAQFYNSTK</sequence>
<keyword evidence="7" id="KW-1185">Reference proteome</keyword>
<name>A0A672P6B4_SINGR</name>
<dbReference type="InterPro" id="IPR006612">
    <property type="entry name" value="THAP_Znf"/>
</dbReference>
<dbReference type="Gene3D" id="6.20.210.20">
    <property type="entry name" value="THAP domain"/>
    <property type="match status" value="1"/>
</dbReference>
<evidence type="ECO:0000256" key="2">
    <source>
        <dbReference type="ARBA" id="ARBA00022771"/>
    </source>
</evidence>
<dbReference type="InterPro" id="IPR038441">
    <property type="entry name" value="THAP_Znf_sf"/>
</dbReference>
<organism evidence="6 7">
    <name type="scientific">Sinocyclocheilus grahami</name>
    <name type="common">Dianchi golden-line fish</name>
    <name type="synonym">Barbus grahami</name>
    <dbReference type="NCBI Taxonomy" id="75366"/>
    <lineage>
        <taxon>Eukaryota</taxon>
        <taxon>Metazoa</taxon>
        <taxon>Chordata</taxon>
        <taxon>Craniata</taxon>
        <taxon>Vertebrata</taxon>
        <taxon>Euteleostomi</taxon>
        <taxon>Actinopterygii</taxon>
        <taxon>Neopterygii</taxon>
        <taxon>Teleostei</taxon>
        <taxon>Ostariophysi</taxon>
        <taxon>Cypriniformes</taxon>
        <taxon>Cyprinidae</taxon>
        <taxon>Cyprininae</taxon>
        <taxon>Sinocyclocheilus</taxon>
    </lineage>
</organism>
<reference evidence="6" key="1">
    <citation type="submission" date="2025-08" db="UniProtKB">
        <authorList>
            <consortium name="Ensembl"/>
        </authorList>
    </citation>
    <scope>IDENTIFICATION</scope>
</reference>
<evidence type="ECO:0000256" key="4">
    <source>
        <dbReference type="ARBA" id="ARBA00023125"/>
    </source>
</evidence>
<dbReference type="InParanoid" id="A0A672P6B4"/>
<dbReference type="SUPFAM" id="SSF57716">
    <property type="entry name" value="Glucocorticoid receptor-like (DNA-binding domain)"/>
    <property type="match status" value="1"/>
</dbReference>
<feature type="domain" description="THAP-type" evidence="5">
    <location>
        <begin position="4"/>
        <end position="60"/>
    </location>
</feature>
<evidence type="ECO:0000256" key="3">
    <source>
        <dbReference type="ARBA" id="ARBA00022833"/>
    </source>
</evidence>
<evidence type="ECO:0000256" key="1">
    <source>
        <dbReference type="ARBA" id="ARBA00022723"/>
    </source>
</evidence>
<keyword evidence="4" id="KW-0238">DNA-binding</keyword>
<dbReference type="GO" id="GO:0008270">
    <property type="term" value="F:zinc ion binding"/>
    <property type="evidence" value="ECO:0007669"/>
    <property type="project" value="UniProtKB-KW"/>
</dbReference>
<evidence type="ECO:0000313" key="6">
    <source>
        <dbReference type="Ensembl" id="ENSSGRP00000056471.1"/>
    </source>
</evidence>
<keyword evidence="2" id="KW-0863">Zinc-finger</keyword>
<proteinExistence type="predicted"/>
<dbReference type="Ensembl" id="ENSSGRT00000060284.1">
    <property type="protein sequence ID" value="ENSSGRP00000056471.1"/>
    <property type="gene ID" value="ENSSGRG00000029533.1"/>
</dbReference>
<dbReference type="Proteomes" id="UP000472262">
    <property type="component" value="Unassembled WGS sequence"/>
</dbReference>
<dbReference type="AlphaFoldDB" id="A0A672P6B4"/>
<keyword evidence="1" id="KW-0479">Metal-binding</keyword>
<reference evidence="6" key="2">
    <citation type="submission" date="2025-09" db="UniProtKB">
        <authorList>
            <consortium name="Ensembl"/>
        </authorList>
    </citation>
    <scope>IDENTIFICATION</scope>
</reference>
<evidence type="ECO:0000259" key="5">
    <source>
        <dbReference type="Pfam" id="PF05485"/>
    </source>
</evidence>
<dbReference type="GO" id="GO:0003677">
    <property type="term" value="F:DNA binding"/>
    <property type="evidence" value="ECO:0007669"/>
    <property type="project" value="UniProtKB-KW"/>
</dbReference>
<keyword evidence="3" id="KW-0862">Zinc</keyword>